<dbReference type="WBParaSite" id="PDA_v2.g21391.t1">
    <property type="protein sequence ID" value="PDA_v2.g21391.t1"/>
    <property type="gene ID" value="PDA_v2.g21391"/>
</dbReference>
<dbReference type="InterPro" id="IPR041805">
    <property type="entry name" value="ASMase/PPN1_MPP"/>
</dbReference>
<keyword evidence="5" id="KW-0732">Signal</keyword>
<feature type="disulfide bond" evidence="10">
    <location>
        <begin position="446"/>
        <end position="450"/>
    </location>
</feature>
<dbReference type="PIRSF" id="PIRSF000948">
    <property type="entry name" value="Sphingomy_PDE"/>
    <property type="match status" value="1"/>
</dbReference>
<evidence type="ECO:0000256" key="2">
    <source>
        <dbReference type="ARBA" id="ARBA00008234"/>
    </source>
</evidence>
<evidence type="ECO:0000256" key="5">
    <source>
        <dbReference type="ARBA" id="ARBA00022729"/>
    </source>
</evidence>
<comment type="subcellular location">
    <subcellularLocation>
        <location evidence="1">Secreted</location>
    </subcellularLocation>
</comment>
<evidence type="ECO:0000256" key="7">
    <source>
        <dbReference type="ARBA" id="ARBA00022833"/>
    </source>
</evidence>
<evidence type="ECO:0000259" key="11">
    <source>
        <dbReference type="Pfam" id="PF00149"/>
    </source>
</evidence>
<dbReference type="CDD" id="cd00842">
    <property type="entry name" value="MPP_ASMase"/>
    <property type="match status" value="1"/>
</dbReference>
<dbReference type="InterPro" id="IPR011160">
    <property type="entry name" value="Sphingomy_PDE"/>
</dbReference>
<keyword evidence="3" id="KW-0964">Secreted</keyword>
<dbReference type="GO" id="GO:0005615">
    <property type="term" value="C:extracellular space"/>
    <property type="evidence" value="ECO:0007669"/>
    <property type="project" value="TreeGrafter"/>
</dbReference>
<feature type="domain" description="Calcineurin-like phosphoesterase" evidence="11">
    <location>
        <begin position="77"/>
        <end position="319"/>
    </location>
</feature>
<dbReference type="Proteomes" id="UP000887578">
    <property type="component" value="Unplaced"/>
</dbReference>
<dbReference type="InterPro" id="IPR004843">
    <property type="entry name" value="Calcineurin-like_PHP"/>
</dbReference>
<feature type="disulfide bond" evidence="10">
    <location>
        <begin position="105"/>
        <end position="134"/>
    </location>
</feature>
<dbReference type="SUPFAM" id="SSF56300">
    <property type="entry name" value="Metallo-dependent phosphatases"/>
    <property type="match status" value="1"/>
</dbReference>
<feature type="binding site" evidence="9">
    <location>
        <position position="319"/>
    </location>
    <ligand>
        <name>Zn(2+)</name>
        <dbReference type="ChEBI" id="CHEBI:29105"/>
        <label>1</label>
    </ligand>
</feature>
<feature type="binding site" evidence="9">
    <location>
        <position position="163"/>
    </location>
    <ligand>
        <name>Zn(2+)</name>
        <dbReference type="ChEBI" id="CHEBI:29105"/>
        <label>2</label>
    </ligand>
</feature>
<evidence type="ECO:0000256" key="9">
    <source>
        <dbReference type="PIRSR" id="PIRSR000948-1"/>
    </source>
</evidence>
<dbReference type="GO" id="GO:0005764">
    <property type="term" value="C:lysosome"/>
    <property type="evidence" value="ECO:0007669"/>
    <property type="project" value="TreeGrafter"/>
</dbReference>
<dbReference type="InterPro" id="IPR045473">
    <property type="entry name" value="ASM_C"/>
</dbReference>
<feature type="binding site" evidence="9">
    <location>
        <position position="203"/>
    </location>
    <ligand>
        <name>Zn(2+)</name>
        <dbReference type="ChEBI" id="CHEBI:29105"/>
        <label>2</label>
    </ligand>
</feature>
<evidence type="ECO:0000256" key="10">
    <source>
        <dbReference type="PIRSR" id="PIRSR000948-2"/>
    </source>
</evidence>
<comment type="similarity">
    <text evidence="2">Belongs to the acid sphingomyelinase family.</text>
</comment>
<dbReference type="Gene3D" id="3.60.21.10">
    <property type="match status" value="1"/>
</dbReference>
<dbReference type="AlphaFoldDB" id="A0A914PRY6"/>
<name>A0A914PRY6_9BILA</name>
<accession>A0A914PRY6</accession>
<keyword evidence="4 9" id="KW-0479">Metal-binding</keyword>
<evidence type="ECO:0000256" key="3">
    <source>
        <dbReference type="ARBA" id="ARBA00022525"/>
    </source>
</evidence>
<feature type="disulfide bond" evidence="10">
    <location>
        <begin position="99"/>
        <end position="104"/>
    </location>
</feature>
<feature type="binding site" evidence="9">
    <location>
        <position position="86"/>
    </location>
    <ligand>
        <name>Zn(2+)</name>
        <dbReference type="ChEBI" id="CHEBI:29105"/>
        <label>1</label>
    </ligand>
</feature>
<feature type="binding site" evidence="9">
    <location>
        <position position="84"/>
    </location>
    <ligand>
        <name>Zn(2+)</name>
        <dbReference type="ChEBI" id="CHEBI:29105"/>
        <label>1</label>
    </ligand>
</feature>
<keyword evidence="7 9" id="KW-0862">Zinc</keyword>
<keyword evidence="10" id="KW-1015">Disulfide bond</keyword>
<reference evidence="14" key="1">
    <citation type="submission" date="2022-11" db="UniProtKB">
        <authorList>
            <consortium name="WormBaseParasite"/>
        </authorList>
    </citation>
    <scope>IDENTIFICATION</scope>
</reference>
<organism evidence="13 14">
    <name type="scientific">Panagrolaimus davidi</name>
    <dbReference type="NCBI Taxonomy" id="227884"/>
    <lineage>
        <taxon>Eukaryota</taxon>
        <taxon>Metazoa</taxon>
        <taxon>Ecdysozoa</taxon>
        <taxon>Nematoda</taxon>
        <taxon>Chromadorea</taxon>
        <taxon>Rhabditida</taxon>
        <taxon>Tylenchina</taxon>
        <taxon>Panagrolaimomorpha</taxon>
        <taxon>Panagrolaimoidea</taxon>
        <taxon>Panagrolaimidae</taxon>
        <taxon>Panagrolaimus</taxon>
    </lineage>
</organism>
<dbReference type="GO" id="GO:0046513">
    <property type="term" value="P:ceramide biosynthetic process"/>
    <property type="evidence" value="ECO:0007669"/>
    <property type="project" value="TreeGrafter"/>
</dbReference>
<feature type="binding site" evidence="9">
    <location>
        <position position="317"/>
    </location>
    <ligand>
        <name>Zn(2+)</name>
        <dbReference type="ChEBI" id="CHEBI:29105"/>
        <label>2</label>
    </ligand>
</feature>
<feature type="binding site" evidence="9">
    <location>
        <position position="283"/>
    </location>
    <ligand>
        <name>Zn(2+)</name>
        <dbReference type="ChEBI" id="CHEBI:29105"/>
        <label>2</label>
    </ligand>
</feature>
<dbReference type="PANTHER" id="PTHR10340">
    <property type="entry name" value="SPHINGOMYELIN PHOSPHODIESTERASE"/>
    <property type="match status" value="1"/>
</dbReference>
<evidence type="ECO:0000313" key="14">
    <source>
        <dbReference type="WBParaSite" id="PDA_v2.g21391.t1"/>
    </source>
</evidence>
<evidence type="ECO:0000256" key="1">
    <source>
        <dbReference type="ARBA" id="ARBA00004613"/>
    </source>
</evidence>
<dbReference type="GO" id="GO:0016020">
    <property type="term" value="C:membrane"/>
    <property type="evidence" value="ECO:0007669"/>
    <property type="project" value="GOC"/>
</dbReference>
<evidence type="ECO:0000256" key="4">
    <source>
        <dbReference type="ARBA" id="ARBA00022723"/>
    </source>
</evidence>
<keyword evidence="13" id="KW-1185">Reference proteome</keyword>
<feature type="binding site" evidence="9">
    <location>
        <position position="163"/>
    </location>
    <ligand>
        <name>Zn(2+)</name>
        <dbReference type="ChEBI" id="CHEBI:29105"/>
        <label>1</label>
    </ligand>
</feature>
<dbReference type="PANTHER" id="PTHR10340:SF31">
    <property type="entry name" value="SPHINGOMYELIN PHOSPHODIESTERASE ASM-3-RELATED"/>
    <property type="match status" value="1"/>
</dbReference>
<evidence type="ECO:0000256" key="8">
    <source>
        <dbReference type="ARBA" id="ARBA00023180"/>
    </source>
</evidence>
<sequence>MHVSDHFVCKGLVSDFKETFKYVVKEVLKDPAEACGIVIKGCNGSFPIDTATWFLPIPDGKPIHKDPILPEKGKPIMKVLHLSDLHIDNEYLIGAEAKCGEMMCCRPAGDNNAGFKAKDTVAVPAGKWGTYGSCDSPYWLVEDLMKHISVTHKDLDYVVVSGDLESHADWGYTREGHQEKVRNVTRLMKKYLPGVNIYFAQGNHESVPLDAFAPSWTPEEYHMDWMYGTEADEWSDWLPEESLATVRLFLYINQTDPDGTLTWLISQLLDAEKAGDKVQIVAHIPGGSMESLEGWSLNYYKIVNRFEDTIVAQFFGHTHFEDLNVYYEDLEDPKSRPTGVVYSAGSVTPNFAFNPSYRIYKIDGNYQGSSFQILDWETHFLNLTTANANPAAPTNWEILYSSVKAEYDLASLAPTEWSDLIIKMINNDTLYSNYHKNRYRRNNIICHSDCRRNTLCTMRIGHHTNKMCNDIHPKTGINGKFEVEQKYVKKMESKMPKSKNGILADFKEAMEKLKLIVKDDSKCPV</sequence>
<comment type="cofactor">
    <cofactor evidence="9">
        <name>Zn(2+)</name>
        <dbReference type="ChEBI" id="CHEBI:29105"/>
    </cofactor>
    <text evidence="9">Binds 2 Zn(2+) ions per subunit.</text>
</comment>
<dbReference type="GO" id="GO:0006685">
    <property type="term" value="P:sphingomyelin catabolic process"/>
    <property type="evidence" value="ECO:0007669"/>
    <property type="project" value="InterPro"/>
</dbReference>
<evidence type="ECO:0000313" key="13">
    <source>
        <dbReference type="Proteomes" id="UP000887578"/>
    </source>
</evidence>
<dbReference type="GO" id="GO:0046872">
    <property type="term" value="F:metal ion binding"/>
    <property type="evidence" value="ECO:0007669"/>
    <property type="project" value="UniProtKB-KW"/>
</dbReference>
<dbReference type="Pfam" id="PF00149">
    <property type="entry name" value="Metallophos"/>
    <property type="match status" value="1"/>
</dbReference>
<proteinExistence type="inferred from homology"/>
<keyword evidence="6" id="KW-0378">Hydrolase</keyword>
<protein>
    <submittedName>
        <fullName evidence="14">Sphingomyelin phosphodiesterase</fullName>
    </submittedName>
</protein>
<dbReference type="InterPro" id="IPR029052">
    <property type="entry name" value="Metallo-depent_PP-like"/>
</dbReference>
<feature type="domain" description="Sphingomyelin phosphodiesterase C-terminal" evidence="12">
    <location>
        <begin position="347"/>
        <end position="459"/>
    </location>
</feature>
<keyword evidence="8" id="KW-0325">Glycoprotein</keyword>
<dbReference type="Pfam" id="PF19272">
    <property type="entry name" value="ASMase_C"/>
    <property type="match status" value="1"/>
</dbReference>
<evidence type="ECO:0000256" key="6">
    <source>
        <dbReference type="ARBA" id="ARBA00022801"/>
    </source>
</evidence>
<dbReference type="GO" id="GO:0061750">
    <property type="term" value="F:acid sphingomyelin phosphodiesterase activity"/>
    <property type="evidence" value="ECO:0007669"/>
    <property type="project" value="TreeGrafter"/>
</dbReference>
<evidence type="ECO:0000259" key="12">
    <source>
        <dbReference type="Pfam" id="PF19272"/>
    </source>
</evidence>